<gene>
    <name evidence="1" type="ORF">E2C01_023016</name>
</gene>
<sequence>MKNRCSTCKKRQQQREVAVESVIGCWHHHQVAHTMDASAASFRMYSHRNQSPQALSMCRDNPALLSQESEAAPTRQQTVSLAVFHCELPCFIHRRSHLFPHQEHFQCYSTHFLFHFTCFLCHFDPASKSFPSLRTIFRLFTASRV</sequence>
<dbReference type="AlphaFoldDB" id="A0A5B7E7P9"/>
<comment type="caution">
    <text evidence="1">The sequence shown here is derived from an EMBL/GenBank/DDBJ whole genome shotgun (WGS) entry which is preliminary data.</text>
</comment>
<protein>
    <submittedName>
        <fullName evidence="1">Uncharacterized protein</fullName>
    </submittedName>
</protein>
<dbReference type="Proteomes" id="UP000324222">
    <property type="component" value="Unassembled WGS sequence"/>
</dbReference>
<evidence type="ECO:0000313" key="2">
    <source>
        <dbReference type="Proteomes" id="UP000324222"/>
    </source>
</evidence>
<reference evidence="1 2" key="1">
    <citation type="submission" date="2019-05" db="EMBL/GenBank/DDBJ databases">
        <title>Another draft genome of Portunus trituberculatus and its Hox gene families provides insights of decapod evolution.</title>
        <authorList>
            <person name="Jeong J.-H."/>
            <person name="Song I."/>
            <person name="Kim S."/>
            <person name="Choi T."/>
            <person name="Kim D."/>
            <person name="Ryu S."/>
            <person name="Kim W."/>
        </authorList>
    </citation>
    <scope>NUCLEOTIDE SEQUENCE [LARGE SCALE GENOMIC DNA]</scope>
    <source>
        <tissue evidence="1">Muscle</tissue>
    </source>
</reference>
<evidence type="ECO:0000313" key="1">
    <source>
        <dbReference type="EMBL" id="MPC29768.1"/>
    </source>
</evidence>
<keyword evidence="2" id="KW-1185">Reference proteome</keyword>
<dbReference type="EMBL" id="VSRR010002131">
    <property type="protein sequence ID" value="MPC29768.1"/>
    <property type="molecule type" value="Genomic_DNA"/>
</dbReference>
<accession>A0A5B7E7P9</accession>
<name>A0A5B7E7P9_PORTR</name>
<organism evidence="1 2">
    <name type="scientific">Portunus trituberculatus</name>
    <name type="common">Swimming crab</name>
    <name type="synonym">Neptunus trituberculatus</name>
    <dbReference type="NCBI Taxonomy" id="210409"/>
    <lineage>
        <taxon>Eukaryota</taxon>
        <taxon>Metazoa</taxon>
        <taxon>Ecdysozoa</taxon>
        <taxon>Arthropoda</taxon>
        <taxon>Crustacea</taxon>
        <taxon>Multicrustacea</taxon>
        <taxon>Malacostraca</taxon>
        <taxon>Eumalacostraca</taxon>
        <taxon>Eucarida</taxon>
        <taxon>Decapoda</taxon>
        <taxon>Pleocyemata</taxon>
        <taxon>Brachyura</taxon>
        <taxon>Eubrachyura</taxon>
        <taxon>Portunoidea</taxon>
        <taxon>Portunidae</taxon>
        <taxon>Portuninae</taxon>
        <taxon>Portunus</taxon>
    </lineage>
</organism>
<proteinExistence type="predicted"/>